<dbReference type="Gene3D" id="2.60.40.790">
    <property type="match status" value="1"/>
</dbReference>
<gene>
    <name evidence="5" type="ORF">K2173_019623</name>
</gene>
<comment type="caution">
    <text evidence="5">The sequence shown here is derived from an EMBL/GenBank/DDBJ whole genome shotgun (WGS) entry which is preliminary data.</text>
</comment>
<dbReference type="AlphaFoldDB" id="A0AAV8UD16"/>
<feature type="domain" description="SHSP" evidence="4">
    <location>
        <begin position="36"/>
        <end position="148"/>
    </location>
</feature>
<accession>A0AAV8UD16</accession>
<evidence type="ECO:0000313" key="5">
    <source>
        <dbReference type="EMBL" id="KAJ8899919.1"/>
    </source>
</evidence>
<evidence type="ECO:0000256" key="1">
    <source>
        <dbReference type="ARBA" id="ARBA00023016"/>
    </source>
</evidence>
<dbReference type="SUPFAM" id="SSF49764">
    <property type="entry name" value="HSP20-like chaperones"/>
    <property type="match status" value="1"/>
</dbReference>
<dbReference type="InterPro" id="IPR031107">
    <property type="entry name" value="Small_HSP"/>
</dbReference>
<keyword evidence="6" id="KW-1185">Reference proteome</keyword>
<sequence>MSIFSRKERTRHEPSSFHIWDPHHDRRIEETIFEPDHPQSVEAEIEWKETPQALLIKAFLPGFEREDMEIAVERGNILRISGEKSVEKEENGSRWFRAERARARFSQPFKLPETAIIDRLDARMENGLLTVTVPKRERFDSRRIIKIS</sequence>
<dbReference type="InterPro" id="IPR008978">
    <property type="entry name" value="HSP20-like_chaperone"/>
</dbReference>
<name>A0AAV8UD16_9ROSI</name>
<dbReference type="InterPro" id="IPR002068">
    <property type="entry name" value="A-crystallin/Hsp20_dom"/>
</dbReference>
<reference evidence="5 6" key="1">
    <citation type="submission" date="2021-09" db="EMBL/GenBank/DDBJ databases">
        <title>Genomic insights and catalytic innovation underlie evolution of tropane alkaloids biosynthesis.</title>
        <authorList>
            <person name="Wang Y.-J."/>
            <person name="Tian T."/>
            <person name="Huang J.-P."/>
            <person name="Huang S.-X."/>
        </authorList>
    </citation>
    <scope>NUCLEOTIDE SEQUENCE [LARGE SCALE GENOMIC DNA]</scope>
    <source>
        <strain evidence="5">KIB-2018</strain>
        <tissue evidence="5">Leaf</tissue>
    </source>
</reference>
<evidence type="ECO:0000313" key="6">
    <source>
        <dbReference type="Proteomes" id="UP001159364"/>
    </source>
</evidence>
<keyword evidence="1" id="KW-0346">Stress response</keyword>
<dbReference type="Proteomes" id="UP001159364">
    <property type="component" value="Linkage Group LG08"/>
</dbReference>
<protein>
    <recommendedName>
        <fullName evidence="4">SHSP domain-containing protein</fullName>
    </recommendedName>
</protein>
<proteinExistence type="inferred from homology"/>
<dbReference type="Pfam" id="PF00011">
    <property type="entry name" value="HSP20"/>
    <property type="match status" value="1"/>
</dbReference>
<comment type="similarity">
    <text evidence="2 3">Belongs to the small heat shock protein (HSP20) family.</text>
</comment>
<evidence type="ECO:0000259" key="4">
    <source>
        <dbReference type="PROSITE" id="PS01031"/>
    </source>
</evidence>
<dbReference type="PROSITE" id="PS01031">
    <property type="entry name" value="SHSP"/>
    <property type="match status" value="1"/>
</dbReference>
<dbReference type="EMBL" id="JAIWQS010000008">
    <property type="protein sequence ID" value="KAJ8899919.1"/>
    <property type="molecule type" value="Genomic_DNA"/>
</dbReference>
<evidence type="ECO:0000256" key="2">
    <source>
        <dbReference type="PROSITE-ProRule" id="PRU00285"/>
    </source>
</evidence>
<evidence type="ECO:0000256" key="3">
    <source>
        <dbReference type="RuleBase" id="RU003616"/>
    </source>
</evidence>
<dbReference type="PANTHER" id="PTHR11527">
    <property type="entry name" value="HEAT-SHOCK PROTEIN 20 FAMILY MEMBER"/>
    <property type="match status" value="1"/>
</dbReference>
<organism evidence="5 6">
    <name type="scientific">Erythroxylum novogranatense</name>
    <dbReference type="NCBI Taxonomy" id="1862640"/>
    <lineage>
        <taxon>Eukaryota</taxon>
        <taxon>Viridiplantae</taxon>
        <taxon>Streptophyta</taxon>
        <taxon>Embryophyta</taxon>
        <taxon>Tracheophyta</taxon>
        <taxon>Spermatophyta</taxon>
        <taxon>Magnoliopsida</taxon>
        <taxon>eudicotyledons</taxon>
        <taxon>Gunneridae</taxon>
        <taxon>Pentapetalae</taxon>
        <taxon>rosids</taxon>
        <taxon>fabids</taxon>
        <taxon>Malpighiales</taxon>
        <taxon>Erythroxylaceae</taxon>
        <taxon>Erythroxylum</taxon>
    </lineage>
</organism>